<keyword evidence="6 10" id="KW-0808">Transferase</keyword>
<dbReference type="InterPro" id="IPR050999">
    <property type="entry name" value="ADP-ribosyltransferase_ARG"/>
</dbReference>
<keyword evidence="8" id="KW-0843">Virulence</keyword>
<dbReference type="Proteomes" id="UP000663889">
    <property type="component" value="Unassembled WGS sequence"/>
</dbReference>
<dbReference type="GO" id="GO:0016779">
    <property type="term" value="F:nucleotidyltransferase activity"/>
    <property type="evidence" value="ECO:0007669"/>
    <property type="project" value="UniProtKB-KW"/>
</dbReference>
<evidence type="ECO:0000256" key="10">
    <source>
        <dbReference type="RuleBase" id="RU361228"/>
    </source>
</evidence>
<comment type="subcellular location">
    <subcellularLocation>
        <location evidence="1">Secreted</location>
    </subcellularLocation>
</comment>
<dbReference type="GO" id="GO:0106274">
    <property type="term" value="F:NAD+-protein-arginine ADP-ribosyltransferase activity"/>
    <property type="evidence" value="ECO:0007669"/>
    <property type="project" value="UniProtKB-EC"/>
</dbReference>
<dbReference type="Proteomes" id="UP000663874">
    <property type="component" value="Unassembled WGS sequence"/>
</dbReference>
<comment type="similarity">
    <text evidence="2 10">Belongs to the Arg-specific ADP-ribosyltransferase family.</text>
</comment>
<dbReference type="EMBL" id="CAJNOU010000256">
    <property type="protein sequence ID" value="CAF0934915.1"/>
    <property type="molecule type" value="Genomic_DNA"/>
</dbReference>
<evidence type="ECO:0000256" key="3">
    <source>
        <dbReference type="ARBA" id="ARBA00022525"/>
    </source>
</evidence>
<keyword evidence="10" id="KW-0521">NADP</keyword>
<evidence type="ECO:0000313" key="11">
    <source>
        <dbReference type="EMBL" id="CAF0934915.1"/>
    </source>
</evidence>
<dbReference type="GO" id="GO:0003950">
    <property type="term" value="F:NAD+ poly-ADP-ribosyltransferase activity"/>
    <property type="evidence" value="ECO:0007669"/>
    <property type="project" value="TreeGrafter"/>
</dbReference>
<dbReference type="GO" id="GO:0090729">
    <property type="term" value="F:toxin activity"/>
    <property type="evidence" value="ECO:0007669"/>
    <property type="project" value="UniProtKB-KW"/>
</dbReference>
<dbReference type="GO" id="GO:0005576">
    <property type="term" value="C:extracellular region"/>
    <property type="evidence" value="ECO:0007669"/>
    <property type="project" value="UniProtKB-SubCell"/>
</dbReference>
<evidence type="ECO:0000256" key="1">
    <source>
        <dbReference type="ARBA" id="ARBA00004613"/>
    </source>
</evidence>
<dbReference type="PANTHER" id="PTHR10339:SF25">
    <property type="entry name" value="SECRETED EXOENZYME S"/>
    <property type="match status" value="1"/>
</dbReference>
<dbReference type="Gene3D" id="3.90.176.10">
    <property type="entry name" value="Toxin ADP-ribosyltransferase, Chain A, domain 1"/>
    <property type="match status" value="1"/>
</dbReference>
<comment type="catalytic activity">
    <reaction evidence="9 10">
        <text>L-arginyl-[protein] + NAD(+) = N(omega)-(ADP-D-ribosyl)-L-arginyl-[protein] + nicotinamide + H(+)</text>
        <dbReference type="Rhea" id="RHEA:19149"/>
        <dbReference type="Rhea" id="RHEA-COMP:10532"/>
        <dbReference type="Rhea" id="RHEA-COMP:15087"/>
        <dbReference type="ChEBI" id="CHEBI:15378"/>
        <dbReference type="ChEBI" id="CHEBI:17154"/>
        <dbReference type="ChEBI" id="CHEBI:29965"/>
        <dbReference type="ChEBI" id="CHEBI:57540"/>
        <dbReference type="ChEBI" id="CHEBI:142554"/>
        <dbReference type="EC" id="2.4.2.31"/>
    </reaction>
</comment>
<proteinExistence type="inferred from homology"/>
<dbReference type="AlphaFoldDB" id="A0A814BUM5"/>
<protein>
    <recommendedName>
        <fullName evidence="10">NAD(P)(+)--arginine ADP-ribosyltransferase</fullName>
        <ecNumber evidence="10">2.4.2.31</ecNumber>
    </recommendedName>
    <alternativeName>
        <fullName evidence="10">Mono(ADP-ribosyl)transferase</fullName>
    </alternativeName>
</protein>
<accession>A0A814BUM5</accession>
<keyword evidence="10" id="KW-0520">NAD</keyword>
<keyword evidence="7" id="KW-0548">Nucleotidyltransferase</keyword>
<evidence type="ECO:0000256" key="7">
    <source>
        <dbReference type="ARBA" id="ARBA00022695"/>
    </source>
</evidence>
<dbReference type="InterPro" id="IPR000768">
    <property type="entry name" value="ART"/>
</dbReference>
<evidence type="ECO:0000256" key="5">
    <source>
        <dbReference type="ARBA" id="ARBA00022676"/>
    </source>
</evidence>
<keyword evidence="5 10" id="KW-0328">Glycosyltransferase</keyword>
<evidence type="ECO:0000256" key="8">
    <source>
        <dbReference type="ARBA" id="ARBA00023026"/>
    </source>
</evidence>
<keyword evidence="3" id="KW-0964">Secreted</keyword>
<sequence>MAYSANKKFTIIWLDSDANNSEDNLFTQQNLFQAFDNVEIYEAENECQEYIQSKPQISFLIIVSGRLSRQIIPNIHELPQLSGIYIFCMNKKSHEEWSKQYQKIRAIVVELDQLISKIRSDLRKLTKTSLPSLNPTPITNVHDNSNRTLEGAMAAVSINDLTCPFAGYDRVSIVSLEQAIAPLAKFIDKVDQMAWIVKQNCQNPPDGLTDDESAAIALYTMEWYSKEMTFNYIFNQTLRSENKEQLKSWFFYLKLILKALSKLPSITRVVYQGTNKDVSNEYPNGRIFSTWEFSNCTSCIKTLEDDESFGKTGQRTLFTIECHSGKLISGHAHDQSKDQVLLLPGRKFQVISCLNAGNELTIVQLQEMETSYNFN</sequence>
<gene>
    <name evidence="12" type="ORF">FNK824_LOCUS2785</name>
    <name evidence="11" type="ORF">SEV965_LOCUS7377</name>
</gene>
<dbReference type="EMBL" id="CAJOBE010000175">
    <property type="protein sequence ID" value="CAF3588222.1"/>
    <property type="molecule type" value="Genomic_DNA"/>
</dbReference>
<evidence type="ECO:0000256" key="9">
    <source>
        <dbReference type="ARBA" id="ARBA00047597"/>
    </source>
</evidence>
<evidence type="ECO:0000313" key="13">
    <source>
        <dbReference type="Proteomes" id="UP000663889"/>
    </source>
</evidence>
<evidence type="ECO:0000256" key="6">
    <source>
        <dbReference type="ARBA" id="ARBA00022679"/>
    </source>
</evidence>
<dbReference type="EC" id="2.4.2.31" evidence="10"/>
<dbReference type="PROSITE" id="PS51996">
    <property type="entry name" value="TR_MART"/>
    <property type="match status" value="1"/>
</dbReference>
<dbReference type="Pfam" id="PF01129">
    <property type="entry name" value="ART"/>
    <property type="match status" value="1"/>
</dbReference>
<comment type="caution">
    <text evidence="11">The sequence shown here is derived from an EMBL/GenBank/DDBJ whole genome shotgun (WGS) entry which is preliminary data.</text>
</comment>
<name>A0A814BUM5_9BILA</name>
<organism evidence="11 13">
    <name type="scientific">Rotaria sordida</name>
    <dbReference type="NCBI Taxonomy" id="392033"/>
    <lineage>
        <taxon>Eukaryota</taxon>
        <taxon>Metazoa</taxon>
        <taxon>Spiralia</taxon>
        <taxon>Gnathifera</taxon>
        <taxon>Rotifera</taxon>
        <taxon>Eurotatoria</taxon>
        <taxon>Bdelloidea</taxon>
        <taxon>Philodinida</taxon>
        <taxon>Philodinidae</taxon>
        <taxon>Rotaria</taxon>
    </lineage>
</organism>
<keyword evidence="4" id="KW-0800">Toxin</keyword>
<evidence type="ECO:0000256" key="4">
    <source>
        <dbReference type="ARBA" id="ARBA00022656"/>
    </source>
</evidence>
<dbReference type="SUPFAM" id="SSF56399">
    <property type="entry name" value="ADP-ribosylation"/>
    <property type="match status" value="1"/>
</dbReference>
<evidence type="ECO:0000313" key="12">
    <source>
        <dbReference type="EMBL" id="CAF3588222.1"/>
    </source>
</evidence>
<evidence type="ECO:0000256" key="2">
    <source>
        <dbReference type="ARBA" id="ARBA00009558"/>
    </source>
</evidence>
<reference evidence="11" key="1">
    <citation type="submission" date="2021-02" db="EMBL/GenBank/DDBJ databases">
        <authorList>
            <person name="Nowell W R."/>
        </authorList>
    </citation>
    <scope>NUCLEOTIDE SEQUENCE</scope>
</reference>
<dbReference type="PANTHER" id="PTHR10339">
    <property type="entry name" value="ADP-RIBOSYLTRANSFERASE"/>
    <property type="match status" value="1"/>
</dbReference>